<evidence type="ECO:0000313" key="1">
    <source>
        <dbReference type="EMBL" id="MET3694047.1"/>
    </source>
</evidence>
<name>A0ABV2L888_9HYPH</name>
<gene>
    <name evidence="1" type="ORF">ABID43_003602</name>
</gene>
<reference evidence="1 2" key="1">
    <citation type="submission" date="2024-06" db="EMBL/GenBank/DDBJ databases">
        <title>Genomic Encyclopedia of Type Strains, Phase IV (KMG-IV): sequencing the most valuable type-strain genomes for metagenomic binning, comparative biology and taxonomic classification.</title>
        <authorList>
            <person name="Goeker M."/>
        </authorList>
    </citation>
    <scope>NUCLEOTIDE SEQUENCE [LARGE SCALE GENOMIC DNA]</scope>
    <source>
        <strain evidence="1 2">DSM 21331</strain>
    </source>
</reference>
<keyword evidence="2" id="KW-1185">Reference proteome</keyword>
<organism evidence="1 2">
    <name type="scientific">Methylobacterium goesingense</name>
    <dbReference type="NCBI Taxonomy" id="243690"/>
    <lineage>
        <taxon>Bacteria</taxon>
        <taxon>Pseudomonadati</taxon>
        <taxon>Pseudomonadota</taxon>
        <taxon>Alphaproteobacteria</taxon>
        <taxon>Hyphomicrobiales</taxon>
        <taxon>Methylobacteriaceae</taxon>
        <taxon>Methylobacterium</taxon>
    </lineage>
</organism>
<dbReference type="EMBL" id="JBEPMM010000011">
    <property type="protein sequence ID" value="MET3694047.1"/>
    <property type="molecule type" value="Genomic_DNA"/>
</dbReference>
<comment type="caution">
    <text evidence="1">The sequence shown here is derived from an EMBL/GenBank/DDBJ whole genome shotgun (WGS) entry which is preliminary data.</text>
</comment>
<dbReference type="Proteomes" id="UP001549145">
    <property type="component" value="Unassembled WGS sequence"/>
</dbReference>
<sequence>MTTFDFAASRRRIKSGWQAGRTCRLVSRGLAARVSEAERAWQAGQLPLDRAAALAAEAEAVSFSFAPVPGRRPGPVQGLLVDLALRAVLAAPGRLMPCQAIRDAVQRRQQ</sequence>
<evidence type="ECO:0000313" key="2">
    <source>
        <dbReference type="Proteomes" id="UP001549145"/>
    </source>
</evidence>
<dbReference type="RefSeq" id="WP_156384033.1">
    <property type="nucleotide sequence ID" value="NZ_BPQL01000070.1"/>
</dbReference>
<proteinExistence type="predicted"/>
<accession>A0ABV2L888</accession>
<protein>
    <submittedName>
        <fullName evidence="1">Uncharacterized protein</fullName>
    </submittedName>
</protein>